<accession>A0ABQ8PB21</accession>
<dbReference type="InterPro" id="IPR011249">
    <property type="entry name" value="Metalloenz_LuxS/M16"/>
</dbReference>
<dbReference type="InterPro" id="IPR007863">
    <property type="entry name" value="Peptidase_M16_C"/>
</dbReference>
<keyword evidence="3" id="KW-0645">Protease</keyword>
<keyword evidence="4" id="KW-1185">Reference proteome</keyword>
<dbReference type="Pfam" id="PF05193">
    <property type="entry name" value="Peptidase_M16_C"/>
    <property type="match status" value="1"/>
</dbReference>
<dbReference type="PANTHER" id="PTHR43016">
    <property type="entry name" value="PRESEQUENCE PROTEASE"/>
    <property type="match status" value="1"/>
</dbReference>
<evidence type="ECO:0000313" key="3">
    <source>
        <dbReference type="EMBL" id="KAJ1614897.1"/>
    </source>
</evidence>
<dbReference type="Proteomes" id="UP001071777">
    <property type="component" value="Unassembled WGS sequence"/>
</dbReference>
<keyword evidence="3" id="KW-0482">Metalloprotease</keyword>
<comment type="caution">
    <text evidence="3">The sequence shown here is derived from an EMBL/GenBank/DDBJ whole genome shotgun (WGS) entry which is preliminary data.</text>
</comment>
<dbReference type="SUPFAM" id="SSF63411">
    <property type="entry name" value="LuxS/MPP-like metallohydrolase"/>
    <property type="match status" value="3"/>
</dbReference>
<evidence type="ECO:0000259" key="1">
    <source>
        <dbReference type="Pfam" id="PF00675"/>
    </source>
</evidence>
<keyword evidence="3" id="KW-0378">Hydrolase</keyword>
<reference evidence="3" key="1">
    <citation type="submission" date="2022-10" db="EMBL/GenBank/DDBJ databases">
        <title>Adaptive evolution leads to modifications in subtelomeric GC content in a zoonotic Cryptosporidium species.</title>
        <authorList>
            <person name="Li J."/>
            <person name="Feng Y."/>
            <person name="Xiao L."/>
        </authorList>
    </citation>
    <scope>NUCLEOTIDE SEQUENCE</scope>
    <source>
        <strain evidence="3">25894</strain>
    </source>
</reference>
<feature type="domain" description="Peptidase M16 N-terminal" evidence="1">
    <location>
        <begin position="71"/>
        <end position="162"/>
    </location>
</feature>
<dbReference type="Gene3D" id="3.30.830.10">
    <property type="entry name" value="Metalloenzyme, LuxS/M16 peptidase-like"/>
    <property type="match status" value="3"/>
</dbReference>
<dbReference type="EMBL" id="JAPCXB010000013">
    <property type="protein sequence ID" value="KAJ1614897.1"/>
    <property type="molecule type" value="Genomic_DNA"/>
</dbReference>
<dbReference type="InterPro" id="IPR011765">
    <property type="entry name" value="Pept_M16_N"/>
</dbReference>
<evidence type="ECO:0000313" key="4">
    <source>
        <dbReference type="Proteomes" id="UP001071777"/>
    </source>
</evidence>
<feature type="domain" description="Peptidase M16 C-terminal" evidence="2">
    <location>
        <begin position="238"/>
        <end position="429"/>
    </location>
</feature>
<organism evidence="3 4">
    <name type="scientific">Cryptosporidium canis</name>
    <dbReference type="NCBI Taxonomy" id="195482"/>
    <lineage>
        <taxon>Eukaryota</taxon>
        <taxon>Sar</taxon>
        <taxon>Alveolata</taxon>
        <taxon>Apicomplexa</taxon>
        <taxon>Conoidasida</taxon>
        <taxon>Coccidia</taxon>
        <taxon>Eucoccidiorida</taxon>
        <taxon>Eimeriorina</taxon>
        <taxon>Cryptosporidiidae</taxon>
        <taxon>Cryptosporidium</taxon>
    </lineage>
</organism>
<dbReference type="GO" id="GO:0008237">
    <property type="term" value="F:metallopeptidase activity"/>
    <property type="evidence" value="ECO:0007669"/>
    <property type="project" value="UniProtKB-KW"/>
</dbReference>
<evidence type="ECO:0000259" key="2">
    <source>
        <dbReference type="Pfam" id="PF05193"/>
    </source>
</evidence>
<dbReference type="Pfam" id="PF00675">
    <property type="entry name" value="Peptidase_M16"/>
    <property type="match status" value="1"/>
</dbReference>
<sequence>MLKENFECSNKNDIMLYVDGNFSFLSSIEISNVGILELYQHKSGVILAFMNIFSSSGPPYIHCKLSFTTVPSNNKGIPHALEHLIFNGSKKFPYNDSIDKISNKLCCSYTNAFTVDDSTTFEFECTGEQSLLRMLEVWLDHLLHPSLSEETFLTEIVHIDSNAEYHGVVYSEVSSSERNYDEIITILSKFHVLCENPIWNKKYKLQSTWELYDNIIEGYNGRQSCVFSCTGRTTGLEKLTLDELKKFHSNFYNMDNMLIFICGNSSINIRNIFRRIEGLINEMEPIIEESDRKKPKIINNQRTICPLYNRKYCFDEDLSEQIFPWSLEIPFPSEDEDLGTISLSWRFGVFSDFKEMASITVLLHYLCVGNDSPLMKELVENKSYCSNVDLLNVCEKYRFHQILLQGVEKGNFDKTIDCFKNVMIDFQTGKRNIDLNDLKCKIEGLYYGHLISLENKTIDTVFQQLASFINYGLDRLELLNGFCNLHIYLKELLSENLDYWNQLFSQAFCLEKMNTLEFVPSKKLSKNIMNKFKRDKKERFIEKGEHFFQDCKFKLERAIRINNERKISPRVLNDFNTEFDLKNINFNKAKIITNVNYSEAEYTKISKEDDVIFKKMKFLSDPSLQTLNNCLYFFLENPNTEFVHLQLRINLDDHLTNTDKLLSSFLVELLLQTSVNIINPIGSQVSEKYSKLRESKNYLPNINWLDNEIINHDDFDKLLNTFCIDYYAEFSDGWILESNTIPNQIKISWTTPKEYVEFSSILIMSGVYGMRLSVERISTIARTIKGTISEIKLSEESLITCLSNSLCFCDNSIFNIANIPNFEQISKKLIKDPKKYLLELQRIHSTLIRPFTTDNSNQLSTNNRFSLFVIGTKEIRNMNIFKYFCLKSIKKNSLNNQIDNQRSTLGLLPWEILSNALPLKIGIDFNFINKYRCRIAEKYGYSIYLKVPGSNTACFVQSINLNTFGTFTPKGSHFYNPDVPPLLVLSSYLWDPCSLLFDSIRGSGLAYSGSLDLCMTTGQFSNCVFESTSIGKSLIKTWEIFREISMDEIEIDDEMEKTNKLPKHYENFYENLDLDEAKRIAANKFISKHKRFNSWAKQLNFDLNVGITPNFDKFIVDKISNVTVNDIKRVSKKYLKHFLPDQLSGEPSSCISFCGGENAAQDAIEVLKDYKFRLTVISFSEFSKEMVKNVQI</sequence>
<name>A0ABQ8PB21_9CRYT</name>
<proteinExistence type="predicted"/>
<protein>
    <submittedName>
        <fullName evidence="3">Insulinase like metalloprotease</fullName>
    </submittedName>
</protein>
<gene>
    <name evidence="3" type="ORF">OJ252_382</name>
</gene>
<dbReference type="PANTHER" id="PTHR43016:SF16">
    <property type="entry name" value="METALLOPROTEASE, PUTATIVE (AFU_ORTHOLOGUE AFUA_4G07610)-RELATED"/>
    <property type="match status" value="1"/>
</dbReference>